<proteinExistence type="predicted"/>
<accession>A0A2A6LXE2</accession>
<dbReference type="GO" id="GO:0003677">
    <property type="term" value="F:DNA binding"/>
    <property type="evidence" value="ECO:0007669"/>
    <property type="project" value="UniProtKB-KW"/>
</dbReference>
<dbReference type="Proteomes" id="UP000220353">
    <property type="component" value="Unassembled WGS sequence"/>
</dbReference>
<dbReference type="PANTHER" id="PTHR46797">
    <property type="entry name" value="HTH-TYPE TRANSCRIPTIONAL REGULATOR"/>
    <property type="match status" value="1"/>
</dbReference>
<dbReference type="Pfam" id="PF13560">
    <property type="entry name" value="HTH_31"/>
    <property type="match status" value="1"/>
</dbReference>
<organism evidence="3 4">
    <name type="scientific">Rhizobium fredii</name>
    <name type="common">Sinorhizobium fredii</name>
    <dbReference type="NCBI Taxonomy" id="380"/>
    <lineage>
        <taxon>Bacteria</taxon>
        <taxon>Pseudomonadati</taxon>
        <taxon>Pseudomonadota</taxon>
        <taxon>Alphaproteobacteria</taxon>
        <taxon>Hyphomicrobiales</taxon>
        <taxon>Rhizobiaceae</taxon>
        <taxon>Sinorhizobium/Ensifer group</taxon>
        <taxon>Sinorhizobium</taxon>
    </lineage>
</organism>
<protein>
    <recommendedName>
        <fullName evidence="2">HTH cro/C1-type domain-containing protein</fullName>
    </recommendedName>
</protein>
<evidence type="ECO:0000313" key="3">
    <source>
        <dbReference type="EMBL" id="PDT47303.1"/>
    </source>
</evidence>
<dbReference type="PROSITE" id="PS50943">
    <property type="entry name" value="HTH_CROC1"/>
    <property type="match status" value="1"/>
</dbReference>
<dbReference type="InterPro" id="IPR050807">
    <property type="entry name" value="TransReg_Diox_bact_type"/>
</dbReference>
<dbReference type="Gene3D" id="1.10.260.40">
    <property type="entry name" value="lambda repressor-like DNA-binding domains"/>
    <property type="match status" value="1"/>
</dbReference>
<dbReference type="SMART" id="SM00530">
    <property type="entry name" value="HTH_XRE"/>
    <property type="match status" value="1"/>
</dbReference>
<name>A0A2A6LXE2_RHIFR</name>
<dbReference type="GO" id="GO:0005829">
    <property type="term" value="C:cytosol"/>
    <property type="evidence" value="ECO:0007669"/>
    <property type="project" value="TreeGrafter"/>
</dbReference>
<dbReference type="RefSeq" id="WP_097586911.1">
    <property type="nucleotide sequence ID" value="NZ_NWTC01000009.1"/>
</dbReference>
<dbReference type="InterPro" id="IPR001387">
    <property type="entry name" value="Cro/C1-type_HTH"/>
</dbReference>
<feature type="domain" description="HTH cro/C1-type" evidence="2">
    <location>
        <begin position="19"/>
        <end position="73"/>
    </location>
</feature>
<evidence type="ECO:0000313" key="4">
    <source>
        <dbReference type="Proteomes" id="UP000220353"/>
    </source>
</evidence>
<evidence type="ECO:0000256" key="1">
    <source>
        <dbReference type="ARBA" id="ARBA00023125"/>
    </source>
</evidence>
<dbReference type="AlphaFoldDB" id="A0A2A6LXE2"/>
<dbReference type="GO" id="GO:0003700">
    <property type="term" value="F:DNA-binding transcription factor activity"/>
    <property type="evidence" value="ECO:0007669"/>
    <property type="project" value="TreeGrafter"/>
</dbReference>
<dbReference type="CDD" id="cd00093">
    <property type="entry name" value="HTH_XRE"/>
    <property type="match status" value="1"/>
</dbReference>
<dbReference type="PANTHER" id="PTHR46797:SF1">
    <property type="entry name" value="METHYLPHOSPHONATE SYNTHASE"/>
    <property type="match status" value="1"/>
</dbReference>
<reference evidence="3 4" key="1">
    <citation type="submission" date="2017-09" db="EMBL/GenBank/DDBJ databases">
        <title>Comparative genomics of rhizobia isolated from Phaseolus vulgaris in China.</title>
        <authorList>
            <person name="Tong W."/>
        </authorList>
    </citation>
    <scope>NUCLEOTIDE SEQUENCE [LARGE SCALE GENOMIC DNA]</scope>
    <source>
        <strain evidence="3 4">PCH1</strain>
    </source>
</reference>
<evidence type="ECO:0000259" key="2">
    <source>
        <dbReference type="PROSITE" id="PS50943"/>
    </source>
</evidence>
<dbReference type="InterPro" id="IPR010982">
    <property type="entry name" value="Lambda_DNA-bd_dom_sf"/>
</dbReference>
<dbReference type="SUPFAM" id="SSF47413">
    <property type="entry name" value="lambda repressor-like DNA-binding domains"/>
    <property type="match status" value="1"/>
</dbReference>
<sequence>MGTRVRTNFKPNDGPRHFIRQWRKHRGLTQEQLASRVEVATSTISQLETGKQGYSQPMLETLADALGCQPADLLMRDPLREGAFWSIEDQLKSVPVERRNQIIAVVETLLKTG</sequence>
<gene>
    <name evidence="3" type="ORF">CO661_14065</name>
</gene>
<comment type="caution">
    <text evidence="3">The sequence shown here is derived from an EMBL/GenBank/DDBJ whole genome shotgun (WGS) entry which is preliminary data.</text>
</comment>
<keyword evidence="1" id="KW-0238">DNA-binding</keyword>
<dbReference type="EMBL" id="NWTC01000009">
    <property type="protein sequence ID" value="PDT47303.1"/>
    <property type="molecule type" value="Genomic_DNA"/>
</dbReference>